<keyword evidence="2" id="KW-1185">Reference proteome</keyword>
<reference evidence="1 2" key="1">
    <citation type="submission" date="2020-04" db="EMBL/GenBank/DDBJ databases">
        <title>Chitinophaga sp. G-6-1-13 sp. nov., isolated from soil.</title>
        <authorList>
            <person name="Dahal R.H."/>
            <person name="Chaudhary D.K."/>
        </authorList>
    </citation>
    <scope>NUCLEOTIDE SEQUENCE [LARGE SCALE GENOMIC DNA]</scope>
    <source>
        <strain evidence="1 2">G-6-1-13</strain>
    </source>
</reference>
<proteinExistence type="predicted"/>
<accession>A0A848GPC0</accession>
<evidence type="ECO:0000313" key="1">
    <source>
        <dbReference type="EMBL" id="NML40346.1"/>
    </source>
</evidence>
<dbReference type="EMBL" id="JABBGC010000003">
    <property type="protein sequence ID" value="NML40346.1"/>
    <property type="molecule type" value="Genomic_DNA"/>
</dbReference>
<protein>
    <submittedName>
        <fullName evidence="1">Uncharacterized protein</fullName>
    </submittedName>
</protein>
<comment type="caution">
    <text evidence="1">The sequence shown here is derived from an EMBL/GenBank/DDBJ whole genome shotgun (WGS) entry which is preliminary data.</text>
</comment>
<evidence type="ECO:0000313" key="2">
    <source>
        <dbReference type="Proteomes" id="UP000583266"/>
    </source>
</evidence>
<gene>
    <name evidence="1" type="ORF">HHL17_24325</name>
</gene>
<sequence>MSPCTEGIFNPINWFIIYERGELCIIGELRSGCMEPGWFLLLLDRLVFSVPIAAIETIEIAGETKQYTMLIIRDEEKDPEWLEDKFSMILSGYIIHISKTPR</sequence>
<name>A0A848GPC0_9BACT</name>
<dbReference type="Proteomes" id="UP000583266">
    <property type="component" value="Unassembled WGS sequence"/>
</dbReference>
<organism evidence="1 2">
    <name type="scientific">Chitinophaga fulva</name>
    <dbReference type="NCBI Taxonomy" id="2728842"/>
    <lineage>
        <taxon>Bacteria</taxon>
        <taxon>Pseudomonadati</taxon>
        <taxon>Bacteroidota</taxon>
        <taxon>Chitinophagia</taxon>
        <taxon>Chitinophagales</taxon>
        <taxon>Chitinophagaceae</taxon>
        <taxon>Chitinophaga</taxon>
    </lineage>
</organism>
<dbReference type="AlphaFoldDB" id="A0A848GPC0"/>
<dbReference type="RefSeq" id="WP_169227453.1">
    <property type="nucleotide sequence ID" value="NZ_JABBGC010000003.1"/>
</dbReference>